<gene>
    <name evidence="2" type="ORF">SAMN04515656_12538</name>
</gene>
<feature type="transmembrane region" description="Helical" evidence="1">
    <location>
        <begin position="12"/>
        <end position="33"/>
    </location>
</feature>
<evidence type="ECO:0000313" key="2">
    <source>
        <dbReference type="EMBL" id="SEA73274.1"/>
    </source>
</evidence>
<proteinExistence type="predicted"/>
<keyword evidence="1" id="KW-0812">Transmembrane</keyword>
<dbReference type="AlphaFoldDB" id="A0A1H4DKP8"/>
<organism evidence="2 3">
    <name type="scientific">Eubacterium aggregans</name>
    <dbReference type="NCBI Taxonomy" id="81409"/>
    <lineage>
        <taxon>Bacteria</taxon>
        <taxon>Bacillati</taxon>
        <taxon>Bacillota</taxon>
        <taxon>Clostridia</taxon>
        <taxon>Eubacteriales</taxon>
        <taxon>Eubacteriaceae</taxon>
        <taxon>Eubacterium</taxon>
    </lineage>
</organism>
<keyword evidence="3" id="KW-1185">Reference proteome</keyword>
<name>A0A1H4DKP8_9FIRM</name>
<keyword evidence="1" id="KW-1133">Transmembrane helix</keyword>
<accession>A0A1H4DKP8</accession>
<dbReference type="RefSeq" id="WP_090309088.1">
    <property type="nucleotide sequence ID" value="NZ_FNRK01000025.1"/>
</dbReference>
<evidence type="ECO:0000256" key="1">
    <source>
        <dbReference type="SAM" id="Phobius"/>
    </source>
</evidence>
<dbReference type="Proteomes" id="UP000199394">
    <property type="component" value="Unassembled WGS sequence"/>
</dbReference>
<evidence type="ECO:0000313" key="3">
    <source>
        <dbReference type="Proteomes" id="UP000199394"/>
    </source>
</evidence>
<protein>
    <submittedName>
        <fullName evidence="2">Uncharacterized protein</fullName>
    </submittedName>
</protein>
<reference evidence="2 3" key="1">
    <citation type="submission" date="2016-10" db="EMBL/GenBank/DDBJ databases">
        <authorList>
            <person name="de Groot N.N."/>
        </authorList>
    </citation>
    <scope>NUCLEOTIDE SEQUENCE [LARGE SCALE GENOMIC DNA]</scope>
    <source>
        <strain evidence="2 3">SR12</strain>
    </source>
</reference>
<sequence>MKRKVLKIIGISAISLFFIFVVFMVVAFIYSIYSEKKQTTELNPLPTPLVTIYPQKNYADKYAETVNAFYMDSIGYNIAGPVHEDSDNKNKGYLDLYESAHLVNGRKMMGRVEFSNDADSYGKYYNEEYPLTFSVDLEDYDTNYQTPEDIALLSDDEINDILLFLLIPIYPNVL</sequence>
<keyword evidence="1" id="KW-0472">Membrane</keyword>
<dbReference type="EMBL" id="FNRK01000025">
    <property type="protein sequence ID" value="SEA73274.1"/>
    <property type="molecule type" value="Genomic_DNA"/>
</dbReference>